<organism evidence="3 4">
    <name type="scientific">Puccinia coronata f. sp. avenae</name>
    <dbReference type="NCBI Taxonomy" id="200324"/>
    <lineage>
        <taxon>Eukaryota</taxon>
        <taxon>Fungi</taxon>
        <taxon>Dikarya</taxon>
        <taxon>Basidiomycota</taxon>
        <taxon>Pucciniomycotina</taxon>
        <taxon>Pucciniomycetes</taxon>
        <taxon>Pucciniales</taxon>
        <taxon>Pucciniaceae</taxon>
        <taxon>Puccinia</taxon>
    </lineage>
</organism>
<dbReference type="AlphaFoldDB" id="A0A2N5VAP0"/>
<name>A0A2N5VAP0_9BASI</name>
<dbReference type="EMBL" id="PGCI01000034">
    <property type="protein sequence ID" value="PLW47031.1"/>
    <property type="molecule type" value="Genomic_DNA"/>
</dbReference>
<protein>
    <recommendedName>
        <fullName evidence="5">Endoplasmic reticulum transmembrane protein</fullName>
    </recommendedName>
</protein>
<dbReference type="Proteomes" id="UP000235392">
    <property type="component" value="Unassembled WGS sequence"/>
</dbReference>
<evidence type="ECO:0000313" key="4">
    <source>
        <dbReference type="Proteomes" id="UP000235392"/>
    </source>
</evidence>
<keyword evidence="2" id="KW-0732">Signal</keyword>
<sequence length="169" mass="18828">MLFIVCFVLVIVILAIHELVEYRRNVGIAKQQPATLQRPIAKQQPATLERPVLARVAAALKGPINEREAVALLAELEAEKAALEAEKVTLEADKAALEAEGAEKMARLAAQLDAMTAAHARRAELILVVETWWTILASCTTALYIHMLLRTQYWDPLAQARLEQLKEFH</sequence>
<feature type="signal peptide" evidence="2">
    <location>
        <begin position="1"/>
        <end position="15"/>
    </location>
</feature>
<evidence type="ECO:0008006" key="5">
    <source>
        <dbReference type="Google" id="ProtNLM"/>
    </source>
</evidence>
<evidence type="ECO:0000313" key="3">
    <source>
        <dbReference type="EMBL" id="PLW47031.1"/>
    </source>
</evidence>
<reference evidence="3 4" key="1">
    <citation type="submission" date="2017-11" db="EMBL/GenBank/DDBJ databases">
        <title>De novo assembly and phasing of dikaryotic genomes from two isolates of Puccinia coronata f. sp. avenae, the causal agent of oat crown rust.</title>
        <authorList>
            <person name="Miller M.E."/>
            <person name="Zhang Y."/>
            <person name="Omidvar V."/>
            <person name="Sperschneider J."/>
            <person name="Schwessinger B."/>
            <person name="Raley C."/>
            <person name="Palmer J.M."/>
            <person name="Garnica D."/>
            <person name="Upadhyaya N."/>
            <person name="Rathjen J."/>
            <person name="Taylor J.M."/>
            <person name="Park R.F."/>
            <person name="Dodds P.N."/>
            <person name="Hirsch C.D."/>
            <person name="Kianian S.F."/>
            <person name="Figueroa M."/>
        </authorList>
    </citation>
    <scope>NUCLEOTIDE SEQUENCE [LARGE SCALE GENOMIC DNA]</scope>
    <source>
        <strain evidence="3">12SD80</strain>
    </source>
</reference>
<accession>A0A2N5VAP0</accession>
<gene>
    <name evidence="3" type="ORF">PCASD_03962</name>
</gene>
<comment type="caution">
    <text evidence="3">The sequence shown here is derived from an EMBL/GenBank/DDBJ whole genome shotgun (WGS) entry which is preliminary data.</text>
</comment>
<proteinExistence type="predicted"/>
<evidence type="ECO:0000256" key="2">
    <source>
        <dbReference type="SAM" id="SignalP"/>
    </source>
</evidence>
<feature type="coiled-coil region" evidence="1">
    <location>
        <begin position="66"/>
        <end position="100"/>
    </location>
</feature>
<feature type="chain" id="PRO_5014704553" description="Endoplasmic reticulum transmembrane protein" evidence="2">
    <location>
        <begin position="16"/>
        <end position="169"/>
    </location>
</feature>
<evidence type="ECO:0000256" key="1">
    <source>
        <dbReference type="SAM" id="Coils"/>
    </source>
</evidence>
<keyword evidence="1" id="KW-0175">Coiled coil</keyword>